<dbReference type="InterPro" id="IPR041577">
    <property type="entry name" value="RT_RNaseH_2"/>
</dbReference>
<dbReference type="Pfam" id="PF17919">
    <property type="entry name" value="RT_RNaseH_2"/>
    <property type="match status" value="1"/>
</dbReference>
<dbReference type="Proteomes" id="UP001151760">
    <property type="component" value="Unassembled WGS sequence"/>
</dbReference>
<dbReference type="SUPFAM" id="SSF56672">
    <property type="entry name" value="DNA/RNA polymerases"/>
    <property type="match status" value="1"/>
</dbReference>
<keyword evidence="2" id="KW-0695">RNA-directed DNA polymerase</keyword>
<sequence length="210" mass="23525">MHVWSRKWTVLRALNGKLEALGHFLSKSAERSLSFFKTLKDCIQKKDFRWSTKAETSFQELKSYLKSLPALTSPKLEETLTFYLATTNEALSAVLLTKRRGVEKPIYFISHALQGPELNYPSLEKVALALVHAARRLRHYFQAHKICVLTDQPIRQVQILAGFLAESPRTKEKIETKYGGKDLGQLASTASPGWILFTDGASSTKGSGLA</sequence>
<accession>A0ABQ5IU58</accession>
<dbReference type="GO" id="GO:0003964">
    <property type="term" value="F:RNA-directed DNA polymerase activity"/>
    <property type="evidence" value="ECO:0007669"/>
    <property type="project" value="UniProtKB-KW"/>
</dbReference>
<gene>
    <name evidence="2" type="ORF">Tco_1114095</name>
</gene>
<keyword evidence="2" id="KW-0808">Transferase</keyword>
<keyword evidence="2" id="KW-0548">Nucleotidyltransferase</keyword>
<dbReference type="PANTHER" id="PTHR48475">
    <property type="entry name" value="RIBONUCLEASE H"/>
    <property type="match status" value="1"/>
</dbReference>
<dbReference type="EMBL" id="BQNB010021184">
    <property type="protein sequence ID" value="GJU03757.1"/>
    <property type="molecule type" value="Genomic_DNA"/>
</dbReference>
<dbReference type="Gene3D" id="3.30.70.270">
    <property type="match status" value="1"/>
</dbReference>
<protein>
    <submittedName>
        <fullName evidence="2">Reverse transcriptase domain-containing protein</fullName>
    </submittedName>
</protein>
<proteinExistence type="predicted"/>
<evidence type="ECO:0000313" key="3">
    <source>
        <dbReference type="Proteomes" id="UP001151760"/>
    </source>
</evidence>
<keyword evidence="3" id="KW-1185">Reference proteome</keyword>
<organism evidence="2 3">
    <name type="scientific">Tanacetum coccineum</name>
    <dbReference type="NCBI Taxonomy" id="301880"/>
    <lineage>
        <taxon>Eukaryota</taxon>
        <taxon>Viridiplantae</taxon>
        <taxon>Streptophyta</taxon>
        <taxon>Embryophyta</taxon>
        <taxon>Tracheophyta</taxon>
        <taxon>Spermatophyta</taxon>
        <taxon>Magnoliopsida</taxon>
        <taxon>eudicotyledons</taxon>
        <taxon>Gunneridae</taxon>
        <taxon>Pentapetalae</taxon>
        <taxon>asterids</taxon>
        <taxon>campanulids</taxon>
        <taxon>Asterales</taxon>
        <taxon>Asteraceae</taxon>
        <taxon>Asteroideae</taxon>
        <taxon>Anthemideae</taxon>
        <taxon>Anthemidinae</taxon>
        <taxon>Tanacetum</taxon>
    </lineage>
</organism>
<dbReference type="PANTHER" id="PTHR48475:SF2">
    <property type="entry name" value="RIBONUCLEASE H"/>
    <property type="match status" value="1"/>
</dbReference>
<reference evidence="2" key="1">
    <citation type="journal article" date="2022" name="Int. J. Mol. Sci.">
        <title>Draft Genome of Tanacetum Coccineum: Genomic Comparison of Closely Related Tanacetum-Family Plants.</title>
        <authorList>
            <person name="Yamashiro T."/>
            <person name="Shiraishi A."/>
            <person name="Nakayama K."/>
            <person name="Satake H."/>
        </authorList>
    </citation>
    <scope>NUCLEOTIDE SEQUENCE</scope>
</reference>
<dbReference type="InterPro" id="IPR043502">
    <property type="entry name" value="DNA/RNA_pol_sf"/>
</dbReference>
<reference evidence="2" key="2">
    <citation type="submission" date="2022-01" db="EMBL/GenBank/DDBJ databases">
        <authorList>
            <person name="Yamashiro T."/>
            <person name="Shiraishi A."/>
            <person name="Satake H."/>
            <person name="Nakayama K."/>
        </authorList>
    </citation>
    <scope>NUCLEOTIDE SEQUENCE</scope>
</reference>
<comment type="caution">
    <text evidence="2">The sequence shown here is derived from an EMBL/GenBank/DDBJ whole genome shotgun (WGS) entry which is preliminary data.</text>
</comment>
<evidence type="ECO:0000259" key="1">
    <source>
        <dbReference type="Pfam" id="PF17919"/>
    </source>
</evidence>
<dbReference type="InterPro" id="IPR043128">
    <property type="entry name" value="Rev_trsase/Diguanyl_cyclase"/>
</dbReference>
<name>A0ABQ5IU58_9ASTR</name>
<evidence type="ECO:0000313" key="2">
    <source>
        <dbReference type="EMBL" id="GJU03757.1"/>
    </source>
</evidence>
<feature type="domain" description="Reverse transcriptase/retrotransposon-derived protein RNase H-like" evidence="1">
    <location>
        <begin position="50"/>
        <end position="147"/>
    </location>
</feature>